<keyword evidence="4" id="KW-0812">Transmembrane</keyword>
<comment type="similarity">
    <text evidence="2">Belongs to the CPA3 antiporters (TC 2.A.63) subunit E family.</text>
</comment>
<sequence>MHAVGYALWLIKEIFVAGFSLAKSAFKPDNKYHPVIIRYPLRVTGAWEIFWFTSSITATPGTLSLGLREPPRKGLPRIVLVQAVQGSDPAAIVADLAEMEERLAPRVKSIDYGVPGQGNTTELDEAFYEFPLDTLGRYMRSPDLARAEDTPLSEHQADVEKPKHLARKIQRRKETDR</sequence>
<evidence type="ECO:0000313" key="10">
    <source>
        <dbReference type="Proteomes" id="UP000270649"/>
    </source>
</evidence>
<evidence type="ECO:0000313" key="11">
    <source>
        <dbReference type="Proteomes" id="UP001518680"/>
    </source>
</evidence>
<feature type="region of interest" description="Disordered" evidence="7">
    <location>
        <begin position="146"/>
        <end position="177"/>
    </location>
</feature>
<gene>
    <name evidence="9" type="ORF">D9543_00270</name>
    <name evidence="8" type="ORF">GWO63_004705</name>
</gene>
<evidence type="ECO:0000256" key="7">
    <source>
        <dbReference type="SAM" id="MobiDB-lite"/>
    </source>
</evidence>
<evidence type="ECO:0000256" key="5">
    <source>
        <dbReference type="ARBA" id="ARBA00022989"/>
    </source>
</evidence>
<dbReference type="InterPro" id="IPR002758">
    <property type="entry name" value="Cation_antiport_E"/>
</dbReference>
<reference evidence="9 10" key="1">
    <citation type="submission" date="2018-10" db="EMBL/GenBank/DDBJ databases">
        <title>Corynebacterium macginleyi genome sequencing and assembly of the type strain and two clinical samples.</title>
        <authorList>
            <person name="Bernier A.-M."/>
            <person name="Bernard K."/>
        </authorList>
    </citation>
    <scope>NUCLEOTIDE SEQUENCE [LARGE SCALE GENOMIC DNA]</scope>
    <source>
        <strain evidence="9 10">NML 120205</strain>
    </source>
</reference>
<dbReference type="GO" id="GO:0008324">
    <property type="term" value="F:monoatomic cation transmembrane transporter activity"/>
    <property type="evidence" value="ECO:0007669"/>
    <property type="project" value="InterPro"/>
</dbReference>
<protein>
    <submittedName>
        <fullName evidence="9">Monovalent cation/H+ antiporter subunit E</fullName>
    </submittedName>
</protein>
<evidence type="ECO:0000313" key="9">
    <source>
        <dbReference type="EMBL" id="RMB64263.1"/>
    </source>
</evidence>
<organism evidence="9 10">
    <name type="scientific">Corynebacterium macginleyi</name>
    <dbReference type="NCBI Taxonomy" id="38290"/>
    <lineage>
        <taxon>Bacteria</taxon>
        <taxon>Bacillati</taxon>
        <taxon>Actinomycetota</taxon>
        <taxon>Actinomycetes</taxon>
        <taxon>Mycobacteriales</taxon>
        <taxon>Corynebacteriaceae</taxon>
        <taxon>Corynebacterium</taxon>
    </lineage>
</organism>
<dbReference type="OrthoDB" id="4410626at2"/>
<proteinExistence type="inferred from homology"/>
<dbReference type="EMBL" id="REGC01000001">
    <property type="protein sequence ID" value="RMB64263.1"/>
    <property type="molecule type" value="Genomic_DNA"/>
</dbReference>
<name>A0A3M0GRC7_9CORY</name>
<dbReference type="NCBIfam" id="NF009297">
    <property type="entry name" value="PRK12654.1"/>
    <property type="match status" value="1"/>
</dbReference>
<evidence type="ECO:0000256" key="1">
    <source>
        <dbReference type="ARBA" id="ARBA00004651"/>
    </source>
</evidence>
<dbReference type="Pfam" id="PF01899">
    <property type="entry name" value="MNHE"/>
    <property type="match status" value="1"/>
</dbReference>
<keyword evidence="6" id="KW-0472">Membrane</keyword>
<evidence type="ECO:0000256" key="4">
    <source>
        <dbReference type="ARBA" id="ARBA00022692"/>
    </source>
</evidence>
<keyword evidence="5" id="KW-1133">Transmembrane helix</keyword>
<dbReference type="EMBL" id="JAACBX020000001">
    <property type="protein sequence ID" value="MBM0243582.1"/>
    <property type="molecule type" value="Genomic_DNA"/>
</dbReference>
<comment type="subcellular location">
    <subcellularLocation>
        <location evidence="1">Cell membrane</location>
        <topology evidence="1">Multi-pass membrane protein</topology>
    </subcellularLocation>
</comment>
<evidence type="ECO:0000313" key="8">
    <source>
        <dbReference type="EMBL" id="MBM0243582.1"/>
    </source>
</evidence>
<comment type="caution">
    <text evidence="9">The sequence shown here is derived from an EMBL/GenBank/DDBJ whole genome shotgun (WGS) entry which is preliminary data.</text>
</comment>
<dbReference type="PANTHER" id="PTHR34584:SF1">
    <property type="entry name" value="NA(+)_H(+) ANTIPORTER SUBUNIT E1"/>
    <property type="match status" value="1"/>
</dbReference>
<reference evidence="8 11" key="2">
    <citation type="submission" date="2021-01" db="EMBL/GenBank/DDBJ databases">
        <title>Complete genome sequences of Corynebacterium macginleyi strains isolated from infectious keratitis.</title>
        <authorList>
            <person name="Sagerfors S."/>
            <person name="Poehlein A."/>
            <person name="Soderquist B."/>
            <person name="Bruggemann H."/>
        </authorList>
    </citation>
    <scope>NUCLEOTIDE SEQUENCE [LARGE SCALE GENOMIC DNA]</scope>
    <source>
        <strain evidence="8 11">12T220</strain>
    </source>
</reference>
<dbReference type="Proteomes" id="UP001518680">
    <property type="component" value="Unassembled WGS sequence"/>
</dbReference>
<dbReference type="AlphaFoldDB" id="A0A3M0GRC7"/>
<evidence type="ECO:0000256" key="2">
    <source>
        <dbReference type="ARBA" id="ARBA00006228"/>
    </source>
</evidence>
<keyword evidence="3" id="KW-1003">Cell membrane</keyword>
<keyword evidence="11" id="KW-1185">Reference proteome</keyword>
<dbReference type="PANTHER" id="PTHR34584">
    <property type="entry name" value="NA(+)/H(+) ANTIPORTER SUBUNIT E1"/>
    <property type="match status" value="1"/>
</dbReference>
<evidence type="ECO:0000256" key="3">
    <source>
        <dbReference type="ARBA" id="ARBA00022475"/>
    </source>
</evidence>
<dbReference type="RefSeq" id="WP_121927162.1">
    <property type="nucleotide sequence ID" value="NZ_CP068291.1"/>
</dbReference>
<dbReference type="Proteomes" id="UP000270649">
    <property type="component" value="Unassembled WGS sequence"/>
</dbReference>
<accession>A0A3M0GRC7</accession>
<dbReference type="GO" id="GO:0005886">
    <property type="term" value="C:plasma membrane"/>
    <property type="evidence" value="ECO:0007669"/>
    <property type="project" value="UniProtKB-SubCell"/>
</dbReference>
<evidence type="ECO:0000256" key="6">
    <source>
        <dbReference type="ARBA" id="ARBA00023136"/>
    </source>
</evidence>